<dbReference type="GO" id="GO:0005829">
    <property type="term" value="C:cytosol"/>
    <property type="evidence" value="ECO:0007669"/>
    <property type="project" value="TreeGrafter"/>
</dbReference>
<dbReference type="AlphaFoldDB" id="A0A932GPW0"/>
<accession>A0A932GPW0</accession>
<evidence type="ECO:0000313" key="4">
    <source>
        <dbReference type="EMBL" id="MBI3014717.1"/>
    </source>
</evidence>
<dbReference type="Proteomes" id="UP000741360">
    <property type="component" value="Unassembled WGS sequence"/>
</dbReference>
<evidence type="ECO:0000256" key="1">
    <source>
        <dbReference type="ARBA" id="ARBA00025483"/>
    </source>
</evidence>
<dbReference type="FunFam" id="3.30.420.10:FF:000045">
    <property type="entry name" value="3'-5' exonuclease DinG"/>
    <property type="match status" value="1"/>
</dbReference>
<dbReference type="GO" id="GO:0003677">
    <property type="term" value="F:DNA binding"/>
    <property type="evidence" value="ECO:0007669"/>
    <property type="project" value="InterPro"/>
</dbReference>
<comment type="subunit">
    <text evidence="2">DNA polymerase III contains a core (composed of alpha, epsilon and theta chains) that associates with a tau subunit. This core dimerizes to form the POLIII' complex. PolIII' associates with the gamma complex (composed of gamma, delta, delta', psi and chi chains) and with the beta chain to form the complete DNA polymerase III complex.</text>
</comment>
<comment type="caution">
    <text evidence="4">The sequence shown here is derived from an EMBL/GenBank/DDBJ whole genome shotgun (WGS) entry which is preliminary data.</text>
</comment>
<dbReference type="Gene3D" id="3.30.420.10">
    <property type="entry name" value="Ribonuclease H-like superfamily/Ribonuclease H"/>
    <property type="match status" value="1"/>
</dbReference>
<dbReference type="PANTHER" id="PTHR30231:SF41">
    <property type="entry name" value="DNA POLYMERASE III SUBUNIT EPSILON"/>
    <property type="match status" value="1"/>
</dbReference>
<dbReference type="PANTHER" id="PTHR30231">
    <property type="entry name" value="DNA POLYMERASE III SUBUNIT EPSILON"/>
    <property type="match status" value="1"/>
</dbReference>
<reference evidence="4" key="1">
    <citation type="submission" date="2020-07" db="EMBL/GenBank/DDBJ databases">
        <title>Huge and variable diversity of episymbiotic CPR bacteria and DPANN archaea in groundwater ecosystems.</title>
        <authorList>
            <person name="He C.Y."/>
            <person name="Keren R."/>
            <person name="Whittaker M."/>
            <person name="Farag I.F."/>
            <person name="Doudna J."/>
            <person name="Cate J.H.D."/>
            <person name="Banfield J.F."/>
        </authorList>
    </citation>
    <scope>NUCLEOTIDE SEQUENCE</scope>
    <source>
        <strain evidence="4">NC_groundwater_717_Ag_S-0.2um_59_8</strain>
    </source>
</reference>
<dbReference type="GO" id="GO:0045004">
    <property type="term" value="P:DNA replication proofreading"/>
    <property type="evidence" value="ECO:0007669"/>
    <property type="project" value="TreeGrafter"/>
</dbReference>
<dbReference type="NCBIfam" id="TIGR00573">
    <property type="entry name" value="dnaq"/>
    <property type="match status" value="1"/>
</dbReference>
<evidence type="ECO:0000256" key="2">
    <source>
        <dbReference type="ARBA" id="ARBA00026073"/>
    </source>
</evidence>
<dbReference type="InterPro" id="IPR006054">
    <property type="entry name" value="DnaQ"/>
</dbReference>
<dbReference type="SUPFAM" id="SSF53098">
    <property type="entry name" value="Ribonuclease H-like"/>
    <property type="match status" value="1"/>
</dbReference>
<gene>
    <name evidence="4" type="ORF">HYY65_06605</name>
</gene>
<keyword evidence="4" id="KW-0378">Hydrolase</keyword>
<keyword evidence="4" id="KW-0540">Nuclease</keyword>
<dbReference type="InterPro" id="IPR012337">
    <property type="entry name" value="RNaseH-like_sf"/>
</dbReference>
<comment type="function">
    <text evidence="1">DNA polymerase III is a complex, multichain enzyme responsible for most of the replicative synthesis in bacteria. The epsilon subunit contain the editing function and is a proofreading 3'-5' exonuclease.</text>
</comment>
<dbReference type="Pfam" id="PF00929">
    <property type="entry name" value="RNase_T"/>
    <property type="match status" value="1"/>
</dbReference>
<evidence type="ECO:0000313" key="5">
    <source>
        <dbReference type="Proteomes" id="UP000741360"/>
    </source>
</evidence>
<dbReference type="GO" id="GO:0003887">
    <property type="term" value="F:DNA-directed DNA polymerase activity"/>
    <property type="evidence" value="ECO:0007669"/>
    <property type="project" value="InterPro"/>
</dbReference>
<proteinExistence type="predicted"/>
<dbReference type="CDD" id="cd06127">
    <property type="entry name" value="DEDDh"/>
    <property type="match status" value="1"/>
</dbReference>
<sequence>MNFPEDSRLQEPIKGIPLVFVDVETTGLSPAQGDRVCEIALLRVCGEQEEDSFVTLVNPGRPISAGASAVNGITDSMVHDAPPFVRVAGAVMKILKGSVLVAHNAPFDLGFLRNELLLAGHSVPSFRVIDTLELARRCFSFPGNGLQEICRALRIEVSDQHRALADCRTTWRVFSYFLKVWETRGVVSLGQILELQGAKLVSGGGSRW</sequence>
<protein>
    <submittedName>
        <fullName evidence="4">3'-5' exonuclease</fullName>
    </submittedName>
</protein>
<dbReference type="SMART" id="SM00479">
    <property type="entry name" value="EXOIII"/>
    <property type="match status" value="1"/>
</dbReference>
<dbReference type="GO" id="GO:0008408">
    <property type="term" value="F:3'-5' exonuclease activity"/>
    <property type="evidence" value="ECO:0007669"/>
    <property type="project" value="TreeGrafter"/>
</dbReference>
<dbReference type="InterPro" id="IPR013520">
    <property type="entry name" value="Ribonucl_H"/>
</dbReference>
<dbReference type="EMBL" id="JACPSX010000117">
    <property type="protein sequence ID" value="MBI3014717.1"/>
    <property type="molecule type" value="Genomic_DNA"/>
</dbReference>
<organism evidence="4 5">
    <name type="scientific">Tectimicrobiota bacterium</name>
    <dbReference type="NCBI Taxonomy" id="2528274"/>
    <lineage>
        <taxon>Bacteria</taxon>
        <taxon>Pseudomonadati</taxon>
        <taxon>Nitrospinota/Tectimicrobiota group</taxon>
        <taxon>Candidatus Tectimicrobiota</taxon>
    </lineage>
</organism>
<evidence type="ECO:0000259" key="3">
    <source>
        <dbReference type="SMART" id="SM00479"/>
    </source>
</evidence>
<name>A0A932GPW0_UNCTE</name>
<dbReference type="InterPro" id="IPR036397">
    <property type="entry name" value="RNaseH_sf"/>
</dbReference>
<keyword evidence="4" id="KW-0269">Exonuclease</keyword>
<feature type="domain" description="Exonuclease" evidence="3">
    <location>
        <begin position="17"/>
        <end position="183"/>
    </location>
</feature>